<evidence type="ECO:0000259" key="12">
    <source>
        <dbReference type="PROSITE" id="PS51856"/>
    </source>
</evidence>
<dbReference type="Proteomes" id="UP000714915">
    <property type="component" value="Unassembled WGS sequence"/>
</dbReference>
<feature type="domain" description="Rho RNA-BD" evidence="12">
    <location>
        <begin position="103"/>
        <end position="176"/>
    </location>
</feature>
<dbReference type="Pfam" id="PF07497">
    <property type="entry name" value="Rho_RNA_bind"/>
    <property type="match status" value="1"/>
</dbReference>
<comment type="subunit">
    <text evidence="9">Homohexamer. The homohexamer assembles into an open ring structure.</text>
</comment>
<evidence type="ECO:0000256" key="10">
    <source>
        <dbReference type="NCBIfam" id="TIGR00767"/>
    </source>
</evidence>
<dbReference type="EC" id="3.6.4.-" evidence="9 10"/>
<gene>
    <name evidence="9 13" type="primary">rho</name>
    <name evidence="13" type="ORF">KC669_01590</name>
</gene>
<dbReference type="InterPro" id="IPR011113">
    <property type="entry name" value="Rho_RNA-bd"/>
</dbReference>
<protein>
    <recommendedName>
        <fullName evidence="9 10">Transcription termination factor Rho</fullName>
        <ecNumber evidence="9 10">3.6.4.-</ecNumber>
    </recommendedName>
    <alternativeName>
        <fullName evidence="9">ATP-dependent helicase Rho</fullName>
    </alternativeName>
</protein>
<dbReference type="InterPro" id="IPR011129">
    <property type="entry name" value="CSD"/>
</dbReference>
<comment type="caution">
    <text evidence="9">Lacks conserved residue(s) required for the propagation of feature annotation.</text>
</comment>
<comment type="caution">
    <text evidence="13">The sequence shown here is derived from an EMBL/GenBank/DDBJ whole genome shotgun (WGS) entry which is preliminary data.</text>
</comment>
<feature type="binding site" evidence="9">
    <location>
        <begin position="231"/>
        <end position="236"/>
    </location>
    <ligand>
        <name>ATP</name>
        <dbReference type="ChEBI" id="CHEBI:30616"/>
    </ligand>
</feature>
<evidence type="ECO:0000256" key="6">
    <source>
        <dbReference type="ARBA" id="ARBA00022884"/>
    </source>
</evidence>
<evidence type="ECO:0000256" key="11">
    <source>
        <dbReference type="PROSITE-ProRule" id="PRU01203"/>
    </source>
</evidence>
<dbReference type="Pfam" id="PF07498">
    <property type="entry name" value="Rho_N"/>
    <property type="match status" value="1"/>
</dbReference>
<evidence type="ECO:0000256" key="5">
    <source>
        <dbReference type="ARBA" id="ARBA00022840"/>
    </source>
</evidence>
<accession>A0A955LB05</accession>
<dbReference type="NCBIfam" id="TIGR00767">
    <property type="entry name" value="rho"/>
    <property type="match status" value="1"/>
</dbReference>
<dbReference type="Gene3D" id="3.40.50.300">
    <property type="entry name" value="P-loop containing nucleotide triphosphate hydrolases"/>
    <property type="match status" value="1"/>
</dbReference>
<dbReference type="GO" id="GO:0006353">
    <property type="term" value="P:DNA-templated transcription termination"/>
    <property type="evidence" value="ECO:0007669"/>
    <property type="project" value="UniProtKB-UniRule"/>
</dbReference>
<keyword evidence="4 9" id="KW-0347">Helicase</keyword>
<dbReference type="InterPro" id="IPR041703">
    <property type="entry name" value="Rho_factor_ATP-bd"/>
</dbReference>
<keyword evidence="2 9" id="KW-0547">Nucleotide-binding</keyword>
<reference evidence="13" key="1">
    <citation type="submission" date="2020-04" db="EMBL/GenBank/DDBJ databases">
        <authorList>
            <person name="Zhang T."/>
        </authorList>
    </citation>
    <scope>NUCLEOTIDE SEQUENCE</scope>
    <source>
        <strain evidence="13">HKST-UBA09</strain>
    </source>
</reference>
<dbReference type="GO" id="GO:0008186">
    <property type="term" value="F:ATP-dependent activity, acting on RNA"/>
    <property type="evidence" value="ECO:0007669"/>
    <property type="project" value="UniProtKB-UniRule"/>
</dbReference>
<dbReference type="GO" id="GO:0003723">
    <property type="term" value="F:RNA binding"/>
    <property type="evidence" value="ECO:0007669"/>
    <property type="project" value="UniProtKB-UniRule"/>
</dbReference>
<evidence type="ECO:0000256" key="3">
    <source>
        <dbReference type="ARBA" id="ARBA00022801"/>
    </source>
</evidence>
<keyword evidence="1 9" id="KW-0806">Transcription termination</keyword>
<feature type="binding site" evidence="9">
    <location>
        <begin position="219"/>
        <end position="224"/>
    </location>
    <ligand>
        <name>ATP</name>
        <dbReference type="ChEBI" id="CHEBI:30616"/>
    </ligand>
</feature>
<dbReference type="GO" id="GO:0004386">
    <property type="term" value="F:helicase activity"/>
    <property type="evidence" value="ECO:0007669"/>
    <property type="project" value="UniProtKB-UniRule"/>
</dbReference>
<evidence type="ECO:0000256" key="9">
    <source>
        <dbReference type="HAMAP-Rule" id="MF_01884"/>
    </source>
</evidence>
<evidence type="ECO:0000256" key="8">
    <source>
        <dbReference type="ARBA" id="ARBA00023163"/>
    </source>
</evidence>
<comment type="function">
    <text evidence="9">Facilitates transcription termination by a mechanism that involves Rho binding to the nascent RNA, activation of Rho's RNA-dependent ATPase activity, and release of the mRNA from the DNA template.</text>
</comment>
<dbReference type="InterPro" id="IPR003593">
    <property type="entry name" value="AAA+_ATPase"/>
</dbReference>
<keyword evidence="3 9" id="KW-0378">Hydrolase</keyword>
<keyword evidence="8 9" id="KW-0804">Transcription</keyword>
<dbReference type="HAMAP" id="MF_01884">
    <property type="entry name" value="Rho"/>
    <property type="match status" value="1"/>
</dbReference>
<dbReference type="Gene3D" id="2.40.50.140">
    <property type="entry name" value="Nucleic acid-binding proteins"/>
    <property type="match status" value="1"/>
</dbReference>
<dbReference type="PROSITE" id="PS51856">
    <property type="entry name" value="RHO_RNA_BD"/>
    <property type="match status" value="1"/>
</dbReference>
<organism evidence="13 14">
    <name type="scientific">Candidatus Dojkabacteria bacterium</name>
    <dbReference type="NCBI Taxonomy" id="2099670"/>
    <lineage>
        <taxon>Bacteria</taxon>
        <taxon>Candidatus Dojkabacteria</taxon>
    </lineage>
</organism>
<evidence type="ECO:0000313" key="14">
    <source>
        <dbReference type="Proteomes" id="UP000714915"/>
    </source>
</evidence>
<dbReference type="InterPro" id="IPR004665">
    <property type="entry name" value="Term_rho"/>
</dbReference>
<dbReference type="PANTHER" id="PTHR46425">
    <property type="entry name" value="TRANSCRIPTION TERMINATION FACTOR RHO"/>
    <property type="match status" value="1"/>
</dbReference>
<dbReference type="GO" id="GO:0016787">
    <property type="term" value="F:hydrolase activity"/>
    <property type="evidence" value="ECO:0007669"/>
    <property type="project" value="UniProtKB-KW"/>
</dbReference>
<dbReference type="PANTHER" id="PTHR46425:SF1">
    <property type="entry name" value="TRANSCRIPTION TERMINATION FACTOR RHO"/>
    <property type="match status" value="1"/>
</dbReference>
<dbReference type="InterPro" id="IPR011112">
    <property type="entry name" value="Rho-like_N"/>
</dbReference>
<comment type="similarity">
    <text evidence="9 11">Belongs to the Rho family.</text>
</comment>
<reference evidence="13" key="2">
    <citation type="journal article" date="2021" name="Microbiome">
        <title>Successional dynamics and alternative stable states in a saline activated sludge microbial community over 9 years.</title>
        <authorList>
            <person name="Wang Y."/>
            <person name="Ye J."/>
            <person name="Ju F."/>
            <person name="Liu L."/>
            <person name="Boyd J.A."/>
            <person name="Deng Y."/>
            <person name="Parks D.H."/>
            <person name="Jiang X."/>
            <person name="Yin X."/>
            <person name="Woodcroft B.J."/>
            <person name="Tyson G.W."/>
            <person name="Hugenholtz P."/>
            <person name="Polz M.F."/>
            <person name="Zhang T."/>
        </authorList>
    </citation>
    <scope>NUCLEOTIDE SEQUENCE</scope>
    <source>
        <strain evidence="13">HKST-UBA09</strain>
    </source>
</reference>
<dbReference type="SMART" id="SM00959">
    <property type="entry name" value="Rho_N"/>
    <property type="match status" value="1"/>
</dbReference>
<dbReference type="AlphaFoldDB" id="A0A955LB05"/>
<keyword evidence="5 9" id="KW-0067">ATP-binding</keyword>
<dbReference type="NCBIfam" id="NF006886">
    <property type="entry name" value="PRK09376.1"/>
    <property type="match status" value="1"/>
</dbReference>
<feature type="binding site" evidence="9">
    <location>
        <position position="262"/>
    </location>
    <ligand>
        <name>ATP</name>
        <dbReference type="ChEBI" id="CHEBI:30616"/>
    </ligand>
</feature>
<dbReference type="Pfam" id="PF00006">
    <property type="entry name" value="ATP-synt_ab"/>
    <property type="match status" value="1"/>
</dbReference>
<dbReference type="InterPro" id="IPR012340">
    <property type="entry name" value="NA-bd_OB-fold"/>
</dbReference>
<dbReference type="SUPFAM" id="SSF50249">
    <property type="entry name" value="Nucleic acid-binding proteins"/>
    <property type="match status" value="1"/>
</dbReference>
<dbReference type="SUPFAM" id="SSF52540">
    <property type="entry name" value="P-loop containing nucleoside triphosphate hydrolases"/>
    <property type="match status" value="1"/>
</dbReference>
<dbReference type="SMART" id="SM00382">
    <property type="entry name" value="AAA"/>
    <property type="match status" value="1"/>
</dbReference>
<evidence type="ECO:0000256" key="7">
    <source>
        <dbReference type="ARBA" id="ARBA00023015"/>
    </source>
</evidence>
<dbReference type="InterPro" id="IPR027417">
    <property type="entry name" value="P-loop_NTPase"/>
</dbReference>
<evidence type="ECO:0000256" key="4">
    <source>
        <dbReference type="ARBA" id="ARBA00022806"/>
    </source>
</evidence>
<proteinExistence type="inferred from homology"/>
<evidence type="ECO:0000313" key="13">
    <source>
        <dbReference type="EMBL" id="MCA9386706.1"/>
    </source>
</evidence>
<dbReference type="SMART" id="SM00357">
    <property type="entry name" value="CSP"/>
    <property type="match status" value="1"/>
</dbReference>
<dbReference type="EMBL" id="JAGQLF010000012">
    <property type="protein sequence ID" value="MCA9386706.1"/>
    <property type="molecule type" value="Genomic_DNA"/>
</dbReference>
<keyword evidence="7 9" id="KW-0805">Transcription regulation</keyword>
<keyword evidence="6 9" id="KW-0694">RNA-binding</keyword>
<dbReference type="InterPro" id="IPR000194">
    <property type="entry name" value="ATPase_F1/V1/A1_a/bsu_nucl-bd"/>
</dbReference>
<dbReference type="InterPro" id="IPR036269">
    <property type="entry name" value="Rho_N_sf"/>
</dbReference>
<dbReference type="SUPFAM" id="SSF68912">
    <property type="entry name" value="Rho N-terminal domain-like"/>
    <property type="match status" value="1"/>
</dbReference>
<dbReference type="CDD" id="cd01128">
    <property type="entry name" value="rho_factor_C"/>
    <property type="match status" value="1"/>
</dbReference>
<sequence length="473" mass="52550">MAVTKTEKDEAKKPIRRKVAVTAPKSIKKTTNAVETATENPIQSTNTRKDTIVKATSLKDLEAQTLADLRKLAKELEIKDPGDFQKKDLILEILAEQTKRGGNIFAEGFLEIIKDSHGVLRSLTMLPGDNDVYVSSSQIKRFNLRQGDYIAGQARPPKEGERYLGLLKIEAINNDSPDKAISRPTFNRLTPIYPDEQIKLETDQHTLATRVIDLLAPIGKGQRGMIVAPPKAGKTWLLKDIAAGIAANHPDIHLMVVLVGERPEEVTDLQRFVQGEVIAANFDEPPENHTKIAEMAVERAKRLVENGRDVVILMDSITRLARAYNLTAPPSGRTLSGGFDPVAIYPPKKFFGAARNMENGGSLTIIATALVDTGSKMDEVIFEEFKGTGNMEVKLDRKLAGKRIFPSIDVTSSYTRNEDKLLSPEVLAQTWRVVRMLDTLQHETNTNPTETLLERIKKTKNNEEFLATLHEAM</sequence>
<evidence type="ECO:0000256" key="2">
    <source>
        <dbReference type="ARBA" id="ARBA00022741"/>
    </source>
</evidence>
<name>A0A955LB05_9BACT</name>
<dbReference type="GO" id="GO:0005524">
    <property type="term" value="F:ATP binding"/>
    <property type="evidence" value="ECO:0007669"/>
    <property type="project" value="UniProtKB-UniRule"/>
</dbReference>
<dbReference type="CDD" id="cd04459">
    <property type="entry name" value="Rho_CSD"/>
    <property type="match status" value="1"/>
</dbReference>
<evidence type="ECO:0000256" key="1">
    <source>
        <dbReference type="ARBA" id="ARBA00022472"/>
    </source>
</evidence>